<sequence>MSTKPQAQHCDTMAEVRSHIDALDERITALLVERTHYMSQAARIKQDAAKVHDQERIEFIAARVRRMAAELGGQPEVVEAAYRALMDASIAFEHREFARLREGAAA</sequence>
<comment type="caution">
    <text evidence="4">The sequence shown here is derived from an EMBL/GenBank/DDBJ whole genome shotgun (WGS) entry which is preliminary data.</text>
</comment>
<feature type="domain" description="Chorismate mutase" evidence="3">
    <location>
        <begin position="7"/>
        <end position="97"/>
    </location>
</feature>
<protein>
    <recommendedName>
        <fullName evidence="1">chorismate mutase</fullName>
        <ecNumber evidence="1">5.4.99.5</ecNumber>
    </recommendedName>
</protein>
<evidence type="ECO:0000313" key="5">
    <source>
        <dbReference type="Proteomes" id="UP001268089"/>
    </source>
</evidence>
<dbReference type="InterPro" id="IPR036263">
    <property type="entry name" value="Chorismate_II_sf"/>
</dbReference>
<dbReference type="PANTHER" id="PTHR38041:SF1">
    <property type="entry name" value="CHORISMATE MUTASE"/>
    <property type="match status" value="1"/>
</dbReference>
<dbReference type="InterPro" id="IPR036979">
    <property type="entry name" value="CM_dom_sf"/>
</dbReference>
<accession>A0ABU1ZST7</accession>
<dbReference type="PROSITE" id="PS51168">
    <property type="entry name" value="CHORISMATE_MUT_2"/>
    <property type="match status" value="1"/>
</dbReference>
<dbReference type="Pfam" id="PF01817">
    <property type="entry name" value="CM_2"/>
    <property type="match status" value="1"/>
</dbReference>
<dbReference type="RefSeq" id="WP_310346167.1">
    <property type="nucleotide sequence ID" value="NZ_JAVDXO010000012.1"/>
</dbReference>
<evidence type="ECO:0000256" key="2">
    <source>
        <dbReference type="ARBA" id="ARBA00023235"/>
    </source>
</evidence>
<dbReference type="GO" id="GO:0043904">
    <property type="term" value="F:isochorismate pyruvate lyase activity"/>
    <property type="evidence" value="ECO:0007669"/>
    <property type="project" value="UniProtKB-EC"/>
</dbReference>
<organism evidence="4 5">
    <name type="scientific">Rhodoferax saidenbachensis</name>
    <dbReference type="NCBI Taxonomy" id="1484693"/>
    <lineage>
        <taxon>Bacteria</taxon>
        <taxon>Pseudomonadati</taxon>
        <taxon>Pseudomonadota</taxon>
        <taxon>Betaproteobacteria</taxon>
        <taxon>Burkholderiales</taxon>
        <taxon>Comamonadaceae</taxon>
        <taxon>Rhodoferax</taxon>
    </lineage>
</organism>
<evidence type="ECO:0000256" key="1">
    <source>
        <dbReference type="ARBA" id="ARBA00012404"/>
    </source>
</evidence>
<keyword evidence="2" id="KW-0413">Isomerase</keyword>
<keyword evidence="5" id="KW-1185">Reference proteome</keyword>
<evidence type="ECO:0000313" key="4">
    <source>
        <dbReference type="EMBL" id="MDR7308617.1"/>
    </source>
</evidence>
<dbReference type="SMART" id="SM00830">
    <property type="entry name" value="CM_2"/>
    <property type="match status" value="1"/>
</dbReference>
<keyword evidence="4" id="KW-0670">Pyruvate</keyword>
<reference evidence="4 5" key="1">
    <citation type="submission" date="2023-07" db="EMBL/GenBank/DDBJ databases">
        <title>Sorghum-associated microbial communities from plants grown in Nebraska, USA.</title>
        <authorList>
            <person name="Schachtman D."/>
        </authorList>
    </citation>
    <scope>NUCLEOTIDE SEQUENCE [LARGE SCALE GENOMIC DNA]</scope>
    <source>
        <strain evidence="4 5">BE308</strain>
    </source>
</reference>
<gene>
    <name evidence="4" type="ORF">J2X15_003933</name>
</gene>
<keyword evidence="4" id="KW-0456">Lyase</keyword>
<dbReference type="Proteomes" id="UP001268089">
    <property type="component" value="Unassembled WGS sequence"/>
</dbReference>
<proteinExistence type="predicted"/>
<dbReference type="PANTHER" id="PTHR38041">
    <property type="entry name" value="CHORISMATE MUTASE"/>
    <property type="match status" value="1"/>
</dbReference>
<dbReference type="EMBL" id="JAVDXO010000012">
    <property type="protein sequence ID" value="MDR7308617.1"/>
    <property type="molecule type" value="Genomic_DNA"/>
</dbReference>
<name>A0ABU1ZST7_9BURK</name>
<evidence type="ECO:0000259" key="3">
    <source>
        <dbReference type="PROSITE" id="PS51168"/>
    </source>
</evidence>
<dbReference type="SUPFAM" id="SSF48600">
    <property type="entry name" value="Chorismate mutase II"/>
    <property type="match status" value="1"/>
</dbReference>
<dbReference type="InterPro" id="IPR051331">
    <property type="entry name" value="Chorismate_mutase-related"/>
</dbReference>
<dbReference type="Gene3D" id="1.20.59.10">
    <property type="entry name" value="Chorismate mutase"/>
    <property type="match status" value="1"/>
</dbReference>
<dbReference type="InterPro" id="IPR002701">
    <property type="entry name" value="CM_II_prokaryot"/>
</dbReference>
<dbReference type="EC" id="5.4.99.5" evidence="1"/>